<dbReference type="InterPro" id="IPR011650">
    <property type="entry name" value="Peptidase_M20_dimer"/>
</dbReference>
<comment type="caution">
    <text evidence="19">The sequence shown here is derived from an EMBL/GenBank/DDBJ whole genome shotgun (WGS) entry which is preliminary data.</text>
</comment>
<dbReference type="FunFam" id="3.40.630.10:FF:000098">
    <property type="entry name" value="Gly-Xaa carboxypeptidase"/>
    <property type="match status" value="1"/>
</dbReference>
<keyword evidence="12" id="KW-1133">Transmembrane helix</keyword>
<evidence type="ECO:0000256" key="14">
    <source>
        <dbReference type="ARBA" id="ARBA00023180"/>
    </source>
</evidence>
<keyword evidence="20" id="KW-1185">Reference proteome</keyword>
<dbReference type="GO" id="GO:0016020">
    <property type="term" value="C:membrane"/>
    <property type="evidence" value="ECO:0007669"/>
    <property type="project" value="UniProtKB-SubCell"/>
</dbReference>
<proteinExistence type="inferred from homology"/>
<dbReference type="PANTHER" id="PTHR45962:SF1">
    <property type="entry name" value="N-FATTY-ACYL-AMINO ACID SYNTHASE_HYDROLASE PM20D1"/>
    <property type="match status" value="1"/>
</dbReference>
<keyword evidence="5" id="KW-0121">Carboxypeptidase</keyword>
<dbReference type="EMBL" id="PUHR01000357">
    <property type="protein sequence ID" value="KAG0654228.1"/>
    <property type="molecule type" value="Genomic_DNA"/>
</dbReference>
<evidence type="ECO:0000256" key="8">
    <source>
        <dbReference type="ARBA" id="ARBA00022723"/>
    </source>
</evidence>
<feature type="binding site" evidence="16">
    <location>
        <position position="523"/>
    </location>
    <ligand>
        <name>Zn(2+)</name>
        <dbReference type="ChEBI" id="CHEBI:29105"/>
        <label>1</label>
    </ligand>
</feature>
<comment type="cofactor">
    <cofactor evidence="1">
        <name>Zn(2+)</name>
        <dbReference type="ChEBI" id="CHEBI:29105"/>
    </cofactor>
</comment>
<name>A0A9P7B1Y3_MAUEX</name>
<evidence type="ECO:0000256" key="7">
    <source>
        <dbReference type="ARBA" id="ARBA00022692"/>
    </source>
</evidence>
<comment type="subcellular location">
    <subcellularLocation>
        <location evidence="2">Membrane</location>
        <topology evidence="2">Single-pass membrane protein</topology>
    </subcellularLocation>
</comment>
<keyword evidence="13" id="KW-0472">Membrane</keyword>
<keyword evidence="6" id="KW-0645">Protease</keyword>
<evidence type="ECO:0000256" key="16">
    <source>
        <dbReference type="PIRSR" id="PIRSR037217-2"/>
    </source>
</evidence>
<dbReference type="GO" id="GO:0051603">
    <property type="term" value="P:proteolysis involved in protein catabolic process"/>
    <property type="evidence" value="ECO:0007669"/>
    <property type="project" value="TreeGrafter"/>
</dbReference>
<evidence type="ECO:0000256" key="6">
    <source>
        <dbReference type="ARBA" id="ARBA00022670"/>
    </source>
</evidence>
<keyword evidence="4" id="KW-1017">Isopeptide bond</keyword>
<dbReference type="InterPro" id="IPR036264">
    <property type="entry name" value="Bact_exopeptidase_dim_dom"/>
</dbReference>
<dbReference type="CDD" id="cd05674">
    <property type="entry name" value="M20_yscS"/>
    <property type="match status" value="1"/>
</dbReference>
<evidence type="ECO:0000256" key="10">
    <source>
        <dbReference type="ARBA" id="ARBA00022833"/>
    </source>
</evidence>
<keyword evidence="7" id="KW-0812">Transmembrane</keyword>
<feature type="binding site" evidence="16">
    <location>
        <position position="241"/>
    </location>
    <ligand>
        <name>Zn(2+)</name>
        <dbReference type="ChEBI" id="CHEBI:29105"/>
        <label>2</label>
    </ligand>
</feature>
<dbReference type="InterPro" id="IPR002933">
    <property type="entry name" value="Peptidase_M20"/>
</dbReference>
<dbReference type="PANTHER" id="PTHR45962">
    <property type="entry name" value="N-FATTY-ACYL-AMINO ACID SYNTHASE/HYDROLASE PM20D1"/>
    <property type="match status" value="1"/>
</dbReference>
<dbReference type="Pfam" id="PF01546">
    <property type="entry name" value="Peptidase_M20"/>
    <property type="match status" value="1"/>
</dbReference>
<dbReference type="GO" id="GO:0046872">
    <property type="term" value="F:metal ion binding"/>
    <property type="evidence" value="ECO:0007669"/>
    <property type="project" value="UniProtKB-KW"/>
</dbReference>
<dbReference type="PROSITE" id="PS00758">
    <property type="entry name" value="ARGE_DAPE_CPG2_1"/>
    <property type="match status" value="1"/>
</dbReference>
<comment type="similarity">
    <text evidence="3">Belongs to the peptidase M20A family.</text>
</comment>
<sequence>MVQFKTTSFALAFTWLVECAALYPRGSTVGTAPACDKANALIPSFNNFSVNNILFDSDYKNASIQRLAGAVQIPTVVGDTNPDPSVDPDFYSNFVKFHKYLNVTFPLIHERLKLNVINSFGLLYTWEGTNPDLKPILFSAHQDVVPVNNDTIDDWKFPPYSGHYDNKTDTLWGRGSFDAKNLVIGQMEAVEKLLEDGFQTDRTVLLAYGFDEEASGTWGAKYISKFVEKKYGENGIMVMFDEGPGLVNVDNGTYLAVVPNAEKGYLDAKVVINGQGGHSSSPPAHTTIGVAADMITLLENNPSSVEFDIENPLYGFLTCAAEYSSQIPITLKKLVLGASNNQTIEALLAQILYSTELTTNYVKTTQAVDVFNAGVKSNAIPETTDFIVNYRIAHGSSVNETKQRFLYYANATAHKFGYGLVVENRTLINSTKLGYINVTYDSPLEASPVSPSSGPTWDILTATIENLFVNDYWREQGLTNNKVYTSTAIVTTNTDSKNYWNVTDTIYRFIGGITSPTILGTVHSVNEHVIMDNHLQSVAFVYEFIVNTNEYGSNIA</sequence>
<evidence type="ECO:0000259" key="18">
    <source>
        <dbReference type="Pfam" id="PF07687"/>
    </source>
</evidence>
<gene>
    <name evidence="19" type="ORF">C6P45_003466</name>
</gene>
<keyword evidence="10 16" id="KW-0862">Zinc</keyword>
<dbReference type="GO" id="GO:0000328">
    <property type="term" value="C:fungal-type vacuole lumen"/>
    <property type="evidence" value="ECO:0007669"/>
    <property type="project" value="TreeGrafter"/>
</dbReference>
<keyword evidence="8 16" id="KW-0479">Metal-binding</keyword>
<evidence type="ECO:0000256" key="4">
    <source>
        <dbReference type="ARBA" id="ARBA00022499"/>
    </source>
</evidence>
<feature type="active site" description="Proton acceptor" evidence="15">
    <location>
        <position position="212"/>
    </location>
</feature>
<evidence type="ECO:0000256" key="17">
    <source>
        <dbReference type="SAM" id="SignalP"/>
    </source>
</evidence>
<evidence type="ECO:0000256" key="12">
    <source>
        <dbReference type="ARBA" id="ARBA00022989"/>
    </source>
</evidence>
<reference evidence="19 20" key="1">
    <citation type="submission" date="2020-11" db="EMBL/GenBank/DDBJ databases">
        <title>Kefir isolates.</title>
        <authorList>
            <person name="Marcisauskas S."/>
            <person name="Kim Y."/>
            <person name="Blasche S."/>
        </authorList>
    </citation>
    <scope>NUCLEOTIDE SEQUENCE [LARGE SCALE GENOMIC DNA]</scope>
    <source>
        <strain evidence="19 20">OG2</strain>
    </source>
</reference>
<dbReference type="PIRSF" id="PIRSF037217">
    <property type="entry name" value="Carboxypeptidase_S"/>
    <property type="match status" value="1"/>
</dbReference>
<organism evidence="19 20">
    <name type="scientific">Maudiozyma exigua</name>
    <name type="common">Yeast</name>
    <name type="synonym">Kazachstania exigua</name>
    <dbReference type="NCBI Taxonomy" id="34358"/>
    <lineage>
        <taxon>Eukaryota</taxon>
        <taxon>Fungi</taxon>
        <taxon>Dikarya</taxon>
        <taxon>Ascomycota</taxon>
        <taxon>Saccharomycotina</taxon>
        <taxon>Saccharomycetes</taxon>
        <taxon>Saccharomycetales</taxon>
        <taxon>Saccharomycetaceae</taxon>
        <taxon>Maudiozyma</taxon>
    </lineage>
</organism>
<evidence type="ECO:0000256" key="2">
    <source>
        <dbReference type="ARBA" id="ARBA00004167"/>
    </source>
</evidence>
<evidence type="ECO:0000256" key="1">
    <source>
        <dbReference type="ARBA" id="ARBA00001947"/>
    </source>
</evidence>
<dbReference type="InterPro" id="IPR001261">
    <property type="entry name" value="ArgE/DapE_CS"/>
</dbReference>
<evidence type="ECO:0000256" key="15">
    <source>
        <dbReference type="PIRSR" id="PIRSR037217-1"/>
    </source>
</evidence>
<evidence type="ECO:0000256" key="11">
    <source>
        <dbReference type="ARBA" id="ARBA00022843"/>
    </source>
</evidence>
<evidence type="ECO:0000256" key="5">
    <source>
        <dbReference type="ARBA" id="ARBA00022645"/>
    </source>
</evidence>
<evidence type="ECO:0000256" key="9">
    <source>
        <dbReference type="ARBA" id="ARBA00022801"/>
    </source>
</evidence>
<dbReference type="SUPFAM" id="SSF55031">
    <property type="entry name" value="Bacterial exopeptidase dimerisation domain"/>
    <property type="match status" value="1"/>
</dbReference>
<feature type="binding site" evidence="16">
    <location>
        <position position="141"/>
    </location>
    <ligand>
        <name>Zn(2+)</name>
        <dbReference type="ChEBI" id="CHEBI:29105"/>
        <label>2</label>
    </ligand>
</feature>
<evidence type="ECO:0000313" key="19">
    <source>
        <dbReference type="EMBL" id="KAG0654228.1"/>
    </source>
</evidence>
<feature type="signal peptide" evidence="17">
    <location>
        <begin position="1"/>
        <end position="19"/>
    </location>
</feature>
<dbReference type="Gene3D" id="3.40.630.10">
    <property type="entry name" value="Zn peptidases"/>
    <property type="match status" value="1"/>
</dbReference>
<dbReference type="Proteomes" id="UP000750334">
    <property type="component" value="Unassembled WGS sequence"/>
</dbReference>
<dbReference type="AlphaFoldDB" id="A0A9P7B1Y3"/>
<keyword evidence="14" id="KW-0325">Glycoprotein</keyword>
<protein>
    <recommendedName>
        <fullName evidence="18">Peptidase M20 dimerisation domain-containing protein</fullName>
    </recommendedName>
</protein>
<feature type="binding site" evidence="16">
    <location>
        <position position="178"/>
    </location>
    <ligand>
        <name>Zn(2+)</name>
        <dbReference type="ChEBI" id="CHEBI:29105"/>
        <label>2</label>
    </ligand>
</feature>
<evidence type="ECO:0000256" key="3">
    <source>
        <dbReference type="ARBA" id="ARBA00006247"/>
    </source>
</evidence>
<dbReference type="SUPFAM" id="SSF53187">
    <property type="entry name" value="Zn-dependent exopeptidases"/>
    <property type="match status" value="1"/>
</dbReference>
<keyword evidence="17" id="KW-0732">Signal</keyword>
<dbReference type="GO" id="GO:0004181">
    <property type="term" value="F:metallocarboxypeptidase activity"/>
    <property type="evidence" value="ECO:0007669"/>
    <property type="project" value="InterPro"/>
</dbReference>
<evidence type="ECO:0000313" key="20">
    <source>
        <dbReference type="Proteomes" id="UP000750334"/>
    </source>
</evidence>
<feature type="chain" id="PRO_5040418315" description="Peptidase M20 dimerisation domain-containing protein" evidence="17">
    <location>
        <begin position="20"/>
        <end position="556"/>
    </location>
</feature>
<feature type="active site" evidence="15">
    <location>
        <position position="143"/>
    </location>
</feature>
<dbReference type="InterPro" id="IPR017141">
    <property type="entry name" value="Pept_M20_carboxypep"/>
</dbReference>
<keyword evidence="11" id="KW-0832">Ubl conjugation</keyword>
<feature type="domain" description="Peptidase M20 dimerisation" evidence="18">
    <location>
        <begin position="261"/>
        <end position="413"/>
    </location>
</feature>
<dbReference type="InterPro" id="IPR047177">
    <property type="entry name" value="Pept_M20A"/>
</dbReference>
<dbReference type="Gene3D" id="3.30.70.360">
    <property type="match status" value="1"/>
</dbReference>
<feature type="binding site" evidence="16">
    <location>
        <position position="178"/>
    </location>
    <ligand>
        <name>Zn(2+)</name>
        <dbReference type="ChEBI" id="CHEBI:29105"/>
        <label>1</label>
    </ligand>
</feature>
<dbReference type="Pfam" id="PF07687">
    <property type="entry name" value="M20_dimer"/>
    <property type="match status" value="1"/>
</dbReference>
<evidence type="ECO:0000256" key="13">
    <source>
        <dbReference type="ARBA" id="ARBA00023136"/>
    </source>
</evidence>
<feature type="binding site" evidence="16">
    <location>
        <position position="213"/>
    </location>
    <ligand>
        <name>Zn(2+)</name>
        <dbReference type="ChEBI" id="CHEBI:29105"/>
        <label>1</label>
    </ligand>
</feature>
<accession>A0A9P7B1Y3</accession>
<dbReference type="OrthoDB" id="3064516at2759"/>
<keyword evidence="9" id="KW-0378">Hydrolase</keyword>